<evidence type="ECO:0000256" key="1">
    <source>
        <dbReference type="ARBA" id="ARBA00006594"/>
    </source>
</evidence>
<comment type="catalytic activity">
    <reaction evidence="6">
        <text>a 2'-deoxyadenosine in DNA + S-adenosyl-L-methionine = an N(6)-methyl-2'-deoxyadenosine in DNA + S-adenosyl-L-homocysteine + H(+)</text>
        <dbReference type="Rhea" id="RHEA:15197"/>
        <dbReference type="Rhea" id="RHEA-COMP:12418"/>
        <dbReference type="Rhea" id="RHEA-COMP:12419"/>
        <dbReference type="ChEBI" id="CHEBI:15378"/>
        <dbReference type="ChEBI" id="CHEBI:57856"/>
        <dbReference type="ChEBI" id="CHEBI:59789"/>
        <dbReference type="ChEBI" id="CHEBI:90615"/>
        <dbReference type="ChEBI" id="CHEBI:90616"/>
        <dbReference type="EC" id="2.1.1.72"/>
    </reaction>
</comment>
<dbReference type="SUPFAM" id="SSF53335">
    <property type="entry name" value="S-adenosyl-L-methionine-dependent methyltransferases"/>
    <property type="match status" value="1"/>
</dbReference>
<evidence type="ECO:0000256" key="6">
    <source>
        <dbReference type="ARBA" id="ARBA00047942"/>
    </source>
</evidence>
<dbReference type="InterPro" id="IPR002295">
    <property type="entry name" value="N4/N6-MTase_EcoPI_Mod-like"/>
</dbReference>
<dbReference type="Proteomes" id="UP001054801">
    <property type="component" value="Chromosome"/>
</dbReference>
<organism evidence="9 10">
    <name type="scientific">Thiothrix winogradskyi</name>
    <dbReference type="NCBI Taxonomy" id="96472"/>
    <lineage>
        <taxon>Bacteria</taxon>
        <taxon>Pseudomonadati</taxon>
        <taxon>Pseudomonadota</taxon>
        <taxon>Gammaproteobacteria</taxon>
        <taxon>Thiotrichales</taxon>
        <taxon>Thiotrichaceae</taxon>
        <taxon>Thiothrix</taxon>
    </lineage>
</organism>
<keyword evidence="10" id="KW-1185">Reference proteome</keyword>
<protein>
    <recommendedName>
        <fullName evidence="2">site-specific DNA-methyltransferase (adenine-specific)</fullName>
        <ecNumber evidence="2">2.1.1.72</ecNumber>
    </recommendedName>
</protein>
<reference evidence="9" key="1">
    <citation type="journal article" date="2022" name="Microorganisms">
        <title>Two New Species of Filamentous Sulfur Bacteria of the Genus Thiothrix, Thiothrix winogradskyi sp. nov. and 'Candidatus Thiothrix sulfatifontis' sp. nov.</title>
        <authorList>
            <person name="Ravin N.V."/>
            <person name="Rossetti S."/>
            <person name="Beletsky A.V."/>
            <person name="Kadnikov V.V."/>
            <person name="Rudenko T.S."/>
            <person name="Smolyakov D.D."/>
            <person name="Moskvitina M.I."/>
            <person name="Gureeva M.V."/>
            <person name="Mardanov A.V."/>
            <person name="Grabovich M.Y."/>
        </authorList>
    </citation>
    <scope>NUCLEOTIDE SEQUENCE</scope>
    <source>
        <strain evidence="9">CT3</strain>
    </source>
</reference>
<evidence type="ECO:0000256" key="2">
    <source>
        <dbReference type="ARBA" id="ARBA00011900"/>
    </source>
</evidence>
<evidence type="ECO:0000313" key="9">
    <source>
        <dbReference type="EMBL" id="UJS24922.1"/>
    </source>
</evidence>
<keyword evidence="4" id="KW-0808">Transferase</keyword>
<dbReference type="EMBL" id="CP091244">
    <property type="protein sequence ID" value="UJS24922.1"/>
    <property type="molecule type" value="Genomic_DNA"/>
</dbReference>
<sequence length="570" mass="64474">MTQPKLELTWIGKSHRPKLEPRILLEDPAKSHHAATRVTDHDQFDNRLIFGDNLLALRALEAEFTGKIKCVFIDPPYNTGSAFTHYDDGLEHSIWLGLMRDRLEIIRRLLSDDGSLWITIDDNECHYLKVLCDELFGRQNFVANAIWQKKYSPQNDAKWLSDNHDHILIYAKNKNSWRPNLLPRSEDMNARYKNPDNDPRGVWKPADFSVKTYSANSDYPITTPSGRIVNPPKSRCWVTSESKFKELLADNRIWFGETGGNVPSLKKFLSEVKDGSTSMTIWTYQEVGHNQDAKKEVKEFNEKTVFDTPKPEKLLERILTLATNAGDWVLDSFAGSGTTGAVAHKMGRKWIMVELGDHCHTHIIPRLQKVIDGSDQGGISKAMDWAGGGGFRYYKLAPSLLERDRWGNFTINPDYNAAMMSEALCKQHGYTYAPSETVFWQQGYATERSFLYATTQNLSFEQLQALAEEVGEHRSLLIIAAAWRGISGEEASRRWPNLTLKKIPNSILHLCEWGKDDYSLNVANLPMAQPVDEPTPVGRASARQVGLKSDPQQDNTSGTQASLFGEGETP</sequence>
<evidence type="ECO:0000256" key="4">
    <source>
        <dbReference type="ARBA" id="ARBA00022679"/>
    </source>
</evidence>
<name>A0ABY3SZD7_9GAMM</name>
<dbReference type="Gene3D" id="3.40.50.150">
    <property type="entry name" value="Vaccinia Virus protein VP39"/>
    <property type="match status" value="1"/>
</dbReference>
<feature type="compositionally biased region" description="Polar residues" evidence="7">
    <location>
        <begin position="550"/>
        <end position="562"/>
    </location>
</feature>
<proteinExistence type="inferred from homology"/>
<evidence type="ECO:0000259" key="8">
    <source>
        <dbReference type="Pfam" id="PF01555"/>
    </source>
</evidence>
<evidence type="ECO:0000256" key="7">
    <source>
        <dbReference type="SAM" id="MobiDB-lite"/>
    </source>
</evidence>
<feature type="region of interest" description="Disordered" evidence="7">
    <location>
        <begin position="529"/>
        <end position="570"/>
    </location>
</feature>
<evidence type="ECO:0000313" key="10">
    <source>
        <dbReference type="Proteomes" id="UP001054801"/>
    </source>
</evidence>
<dbReference type="InterPro" id="IPR002941">
    <property type="entry name" value="DNA_methylase_N4/N6"/>
</dbReference>
<keyword evidence="3" id="KW-0489">Methyltransferase</keyword>
<feature type="domain" description="DNA methylase N-4/N-6" evidence="8">
    <location>
        <begin position="68"/>
        <end position="360"/>
    </location>
</feature>
<gene>
    <name evidence="9" type="ORF">L2Y54_02490</name>
</gene>
<dbReference type="RefSeq" id="WP_236499636.1">
    <property type="nucleotide sequence ID" value="NZ_CP091244.1"/>
</dbReference>
<dbReference type="PRINTS" id="PR00506">
    <property type="entry name" value="D21N6MTFRASE"/>
</dbReference>
<dbReference type="InterPro" id="IPR029063">
    <property type="entry name" value="SAM-dependent_MTases_sf"/>
</dbReference>
<comment type="similarity">
    <text evidence="1">Belongs to the N(4)/N(6)-methyltransferase family.</text>
</comment>
<accession>A0ABY3SZD7</accession>
<dbReference type="EC" id="2.1.1.72" evidence="2"/>
<keyword evidence="5" id="KW-0949">S-adenosyl-L-methionine</keyword>
<evidence type="ECO:0000256" key="3">
    <source>
        <dbReference type="ARBA" id="ARBA00022603"/>
    </source>
</evidence>
<dbReference type="Pfam" id="PF01555">
    <property type="entry name" value="N6_N4_Mtase"/>
    <property type="match status" value="1"/>
</dbReference>
<dbReference type="PIRSF" id="PIRSF015855">
    <property type="entry name" value="TypeIII_Mtase_mKpnI"/>
    <property type="match status" value="1"/>
</dbReference>
<evidence type="ECO:0000256" key="5">
    <source>
        <dbReference type="ARBA" id="ARBA00022691"/>
    </source>
</evidence>